<dbReference type="InterPro" id="IPR013783">
    <property type="entry name" value="Ig-like_fold"/>
</dbReference>
<dbReference type="PANTHER" id="PTHR48098">
    <property type="entry name" value="ENTEROCHELIN ESTERASE-RELATED"/>
    <property type="match status" value="1"/>
</dbReference>
<dbReference type="Proteomes" id="UP000648239">
    <property type="component" value="Unassembled WGS sequence"/>
</dbReference>
<dbReference type="InterPro" id="IPR050583">
    <property type="entry name" value="Mycobacterial_A85_antigen"/>
</dbReference>
<dbReference type="PANTHER" id="PTHR48098:SF3">
    <property type="entry name" value="IRON(III) ENTEROBACTIN ESTERASE"/>
    <property type="match status" value="1"/>
</dbReference>
<dbReference type="InterPro" id="IPR014756">
    <property type="entry name" value="Ig_E-set"/>
</dbReference>
<dbReference type="Gene3D" id="2.60.40.10">
    <property type="entry name" value="Immunoglobulins"/>
    <property type="match status" value="1"/>
</dbReference>
<dbReference type="EMBL" id="JACXWD010000040">
    <property type="protein sequence ID" value="MBD3868707.1"/>
    <property type="molecule type" value="Genomic_DNA"/>
</dbReference>
<comment type="caution">
    <text evidence="1">The sequence shown here is derived from an EMBL/GenBank/DDBJ whole genome shotgun (WGS) entry which is preliminary data.</text>
</comment>
<dbReference type="InterPro" id="IPR000801">
    <property type="entry name" value="Esterase-like"/>
</dbReference>
<sequence length="379" mass="42882">MSLAIQELLAGGPVGPERTDAFLNGRTFPIAEGSRTTFLYRGQADEVLLQHWIHGLPTAQPFTPVPGSDLWYLVMDLPSSSRVEYKFILRRSGREEMIKDPLNHLEARDPFGANSVCHAEGYQVPDWTEPDTEARPGWIEPVMLRSEALGSEVRVGVYHPARFRPERRYPLLVVHDGRDYLRFSEFKTVLDNLIHRLEIAPMIVALVDPVGNRLEEYADHEPHARFLTEELVPAMEQRFPLAGRPGARGLMGASFGAVAALSTACRYPGFYGRLLLQSGSFAFTDIGANRRGPVFDPVVEFVNRFREAPVRAAEEVFLSCGIYESLIYENRSLVPVLQDVGMKVRFVEARDGHNWVNWRDRLREGLSSLFPGPLWMVYE</sequence>
<dbReference type="Gene3D" id="3.40.50.1820">
    <property type="entry name" value="alpha/beta hydrolase"/>
    <property type="match status" value="1"/>
</dbReference>
<dbReference type="AlphaFoldDB" id="A0A8J6XUD4"/>
<dbReference type="SUPFAM" id="SSF81296">
    <property type="entry name" value="E set domains"/>
    <property type="match status" value="1"/>
</dbReference>
<gene>
    <name evidence="1" type="ORF">IFK94_11330</name>
</gene>
<dbReference type="SUPFAM" id="SSF53474">
    <property type="entry name" value="alpha/beta-Hydrolases"/>
    <property type="match status" value="1"/>
</dbReference>
<accession>A0A8J6XUD4</accession>
<dbReference type="InterPro" id="IPR029058">
    <property type="entry name" value="AB_hydrolase_fold"/>
</dbReference>
<evidence type="ECO:0000313" key="1">
    <source>
        <dbReference type="EMBL" id="MBD3868707.1"/>
    </source>
</evidence>
<evidence type="ECO:0000313" key="2">
    <source>
        <dbReference type="Proteomes" id="UP000648239"/>
    </source>
</evidence>
<name>A0A8J6XUD4_9BACT</name>
<reference evidence="1 2" key="1">
    <citation type="submission" date="2020-08" db="EMBL/GenBank/DDBJ databases">
        <title>Acidobacteriota in marine sediments use diverse sulfur dissimilation pathways.</title>
        <authorList>
            <person name="Wasmund K."/>
        </authorList>
    </citation>
    <scope>NUCLEOTIDE SEQUENCE [LARGE SCALE GENOMIC DNA]</scope>
    <source>
        <strain evidence="1">MAG AM4</strain>
    </source>
</reference>
<organism evidence="1 2">
    <name type="scientific">Candidatus Polarisedimenticola svalbardensis</name>
    <dbReference type="NCBI Taxonomy" id="2886004"/>
    <lineage>
        <taxon>Bacteria</taxon>
        <taxon>Pseudomonadati</taxon>
        <taxon>Acidobacteriota</taxon>
        <taxon>Candidatus Polarisedimenticolia</taxon>
        <taxon>Candidatus Polarisedimenticolales</taxon>
        <taxon>Candidatus Polarisedimenticolaceae</taxon>
        <taxon>Candidatus Polarisedimenticola</taxon>
    </lineage>
</organism>
<dbReference type="Pfam" id="PF00756">
    <property type="entry name" value="Esterase"/>
    <property type="match status" value="1"/>
</dbReference>
<protein>
    <submittedName>
        <fullName evidence="1">Enterochelin esterase</fullName>
    </submittedName>
</protein>
<proteinExistence type="predicted"/>